<name>D2R1L8_PIRSD</name>
<dbReference type="STRING" id="530564.Psta_2063"/>
<dbReference type="AlphaFoldDB" id="D2R1L8"/>
<reference evidence="2 3" key="1">
    <citation type="journal article" date="2009" name="Stand. Genomic Sci.">
        <title>Complete genome sequence of Pirellula staleyi type strain (ATCC 27377).</title>
        <authorList>
            <person name="Clum A."/>
            <person name="Tindall B.J."/>
            <person name="Sikorski J."/>
            <person name="Ivanova N."/>
            <person name="Mavrommatis K."/>
            <person name="Lucas S."/>
            <person name="Glavina del Rio T."/>
            <person name="Nolan M."/>
            <person name="Chen F."/>
            <person name="Tice H."/>
            <person name="Pitluck S."/>
            <person name="Cheng J.F."/>
            <person name="Chertkov O."/>
            <person name="Brettin T."/>
            <person name="Han C."/>
            <person name="Detter J.C."/>
            <person name="Kuske C."/>
            <person name="Bruce D."/>
            <person name="Goodwin L."/>
            <person name="Ovchinikova G."/>
            <person name="Pati A."/>
            <person name="Mikhailova N."/>
            <person name="Chen A."/>
            <person name="Palaniappan K."/>
            <person name="Land M."/>
            <person name="Hauser L."/>
            <person name="Chang Y.J."/>
            <person name="Jeffries C.D."/>
            <person name="Chain P."/>
            <person name="Rohde M."/>
            <person name="Goker M."/>
            <person name="Bristow J."/>
            <person name="Eisen J.A."/>
            <person name="Markowitz V."/>
            <person name="Hugenholtz P."/>
            <person name="Kyrpides N.C."/>
            <person name="Klenk H.P."/>
            <person name="Lapidus A."/>
        </authorList>
    </citation>
    <scope>NUCLEOTIDE SEQUENCE [LARGE SCALE GENOMIC DNA]</scope>
    <source>
        <strain evidence="3">ATCC 27377 / DSM 6068 / ICPB 4128</strain>
    </source>
</reference>
<feature type="compositionally biased region" description="Low complexity" evidence="1">
    <location>
        <begin position="54"/>
        <end position="72"/>
    </location>
</feature>
<organism evidence="2 3">
    <name type="scientific">Pirellula staleyi (strain ATCC 27377 / DSM 6068 / ICPB 4128)</name>
    <name type="common">Pirella staleyi</name>
    <dbReference type="NCBI Taxonomy" id="530564"/>
    <lineage>
        <taxon>Bacteria</taxon>
        <taxon>Pseudomonadati</taxon>
        <taxon>Planctomycetota</taxon>
        <taxon>Planctomycetia</taxon>
        <taxon>Pirellulales</taxon>
        <taxon>Pirellulaceae</taxon>
        <taxon>Pirellula</taxon>
    </lineage>
</organism>
<protein>
    <recommendedName>
        <fullName evidence="4">WD-40 repeat protein</fullName>
    </recommendedName>
</protein>
<dbReference type="eggNOG" id="COG2319">
    <property type="taxonomic scope" value="Bacteria"/>
</dbReference>
<evidence type="ECO:0000313" key="3">
    <source>
        <dbReference type="Proteomes" id="UP000001887"/>
    </source>
</evidence>
<dbReference type="InterPro" id="IPR015943">
    <property type="entry name" value="WD40/YVTN_repeat-like_dom_sf"/>
</dbReference>
<proteinExistence type="predicted"/>
<dbReference type="HOGENOM" id="CLU_457733_0_0_0"/>
<dbReference type="Gene3D" id="2.130.10.10">
    <property type="entry name" value="YVTN repeat-like/Quinoprotein amine dehydrogenase"/>
    <property type="match status" value="1"/>
</dbReference>
<dbReference type="OrthoDB" id="208165at2"/>
<evidence type="ECO:0008006" key="4">
    <source>
        <dbReference type="Google" id="ProtNLM"/>
    </source>
</evidence>
<evidence type="ECO:0000256" key="1">
    <source>
        <dbReference type="SAM" id="MobiDB-lite"/>
    </source>
</evidence>
<sequence precursor="true">MSLRSSHVDSLARNQASERCAAALLRSLVTRSLVTRSLALVALVALVSSVAAQSTPAPTAPGQQQPAAPQLPDFDPFKTKPDNAPKVTANSEGDIRIQVPAGEVVTLGQVGCKVAVVGKRVYNVETGNEISQLDDDYQQHGSSARILSQLGTYFVAEAEYSAGGYKLLVWNTATGKLAVRIPLPSSASSLTTLTFSRDKYLILATRDSFAAEVWDCEAGKVAKELPLPYQNKWDDRKLFFSPDGRYFAAIGDEGVVVCNTATSKIVASMQSPVVAAVAAASKRPVPLSALQNNIQAKLNNRFTFGGLETLAFSPDGKELAGFTTYPEPRLLVWDEKGKITADAILTSVPRHGLRETILWLPGNMGWLINGCMVERQSKLTLLSVRRGIGSDLALQPLDENRWIGKFGKGESAVETVRIPWELLYRTLAAMKNDSDAYIAPNTSTSLIVEFAGLRGDAGEAQTKVQEAINRRLAQFKMKLEGGQQTAFRIRLAERAGDRLPIFERQSRFDFFGVNTGRTAVEAEGEVVVEFLAAGVNQPLYREVMHVTSSRSFSEEVNDATLRKSMLDNLAYRIASLDLPYYIPKSDDLIALPAVIE</sequence>
<dbReference type="SUPFAM" id="SSF50969">
    <property type="entry name" value="YVTN repeat-like/Quinoprotein amine dehydrogenase"/>
    <property type="match status" value="1"/>
</dbReference>
<feature type="region of interest" description="Disordered" evidence="1">
    <location>
        <begin position="54"/>
        <end position="74"/>
    </location>
</feature>
<accession>D2R1L8</accession>
<gene>
    <name evidence="2" type="ordered locus">Psta_2063</name>
</gene>
<dbReference type="InterPro" id="IPR011044">
    <property type="entry name" value="Quino_amine_DH_bsu"/>
</dbReference>
<evidence type="ECO:0000313" key="2">
    <source>
        <dbReference type="EMBL" id="ADB16737.1"/>
    </source>
</evidence>
<dbReference type="Proteomes" id="UP000001887">
    <property type="component" value="Chromosome"/>
</dbReference>
<dbReference type="KEGG" id="psl:Psta_2063"/>
<dbReference type="EMBL" id="CP001848">
    <property type="protein sequence ID" value="ADB16737.1"/>
    <property type="molecule type" value="Genomic_DNA"/>
</dbReference>
<keyword evidence="3" id="KW-1185">Reference proteome</keyword>